<evidence type="ECO:0000313" key="1">
    <source>
        <dbReference type="EMBL" id="CBX71161.1"/>
    </source>
</evidence>
<reference evidence="1" key="1">
    <citation type="journal article" date="2011" name="BMC Genomics">
        <title>Shotgun sequencing of Yersinia enterocolitica strain W22703 (biotype 2, serotype O:9): genomic evidence for oscillation between invertebrates and mammals.</title>
        <authorList>
            <person name="Fuchs T.M."/>
            <person name="Brandt K."/>
            <person name="Starke M."/>
            <person name="Rattei T."/>
        </authorList>
    </citation>
    <scope>NUCLEOTIDE SEQUENCE</scope>
</reference>
<proteinExistence type="predicted"/>
<dbReference type="AlphaFoldDB" id="F4MZA3"/>
<accession>F4MZA3</accession>
<gene>
    <name evidence="1" type="ORF">YEW_BF05930</name>
</gene>
<sequence>MAISFMECFMTTVYQSLRTTFTRLPVLSTYPPLLGGICKQ</sequence>
<name>F4MZA3_YEREN</name>
<dbReference type="EMBL" id="FR718569">
    <property type="protein sequence ID" value="CBX71161.1"/>
    <property type="molecule type" value="Genomic_DNA"/>
</dbReference>
<organism evidence="1">
    <name type="scientific">Yersinia enterocolitica W22703</name>
    <dbReference type="NCBI Taxonomy" id="913028"/>
    <lineage>
        <taxon>Bacteria</taxon>
        <taxon>Pseudomonadati</taxon>
        <taxon>Pseudomonadota</taxon>
        <taxon>Gammaproteobacteria</taxon>
        <taxon>Enterobacterales</taxon>
        <taxon>Yersiniaceae</taxon>
        <taxon>Yersinia</taxon>
    </lineage>
</organism>
<protein>
    <submittedName>
        <fullName evidence="1">Uncharacterized protein</fullName>
    </submittedName>
</protein>